<dbReference type="Proteomes" id="UP000577362">
    <property type="component" value="Unassembled WGS sequence"/>
</dbReference>
<keyword evidence="1" id="KW-1133">Transmembrane helix</keyword>
<feature type="transmembrane region" description="Helical" evidence="1">
    <location>
        <begin position="6"/>
        <end position="30"/>
    </location>
</feature>
<name>A0A840BVF5_9HYPH</name>
<accession>A0A840BVF5</accession>
<feature type="transmembrane region" description="Helical" evidence="1">
    <location>
        <begin position="42"/>
        <end position="63"/>
    </location>
</feature>
<comment type="caution">
    <text evidence="2">The sequence shown here is derived from an EMBL/GenBank/DDBJ whole genome shotgun (WGS) entry which is preliminary data.</text>
</comment>
<keyword evidence="1" id="KW-0472">Membrane</keyword>
<evidence type="ECO:0000313" key="2">
    <source>
        <dbReference type="EMBL" id="MBB4017335.1"/>
    </source>
</evidence>
<dbReference type="AlphaFoldDB" id="A0A840BVF5"/>
<keyword evidence="1" id="KW-0812">Transmembrane</keyword>
<evidence type="ECO:0000256" key="1">
    <source>
        <dbReference type="SAM" id="Phobius"/>
    </source>
</evidence>
<gene>
    <name evidence="2" type="ORF">GGR16_002364</name>
</gene>
<dbReference type="EMBL" id="JACIEN010000002">
    <property type="protein sequence ID" value="MBB4017335.1"/>
    <property type="molecule type" value="Genomic_DNA"/>
</dbReference>
<reference evidence="2 3" key="1">
    <citation type="submission" date="2020-08" db="EMBL/GenBank/DDBJ databases">
        <title>Genomic Encyclopedia of Type Strains, Phase IV (KMG-IV): sequencing the most valuable type-strain genomes for metagenomic binning, comparative biology and taxonomic classification.</title>
        <authorList>
            <person name="Goeker M."/>
        </authorList>
    </citation>
    <scope>NUCLEOTIDE SEQUENCE [LARGE SCALE GENOMIC DNA]</scope>
    <source>
        <strain evidence="2 3">DSM 103737</strain>
    </source>
</reference>
<keyword evidence="3" id="KW-1185">Reference proteome</keyword>
<organism evidence="2 3">
    <name type="scientific">Chelatococcus caeni</name>
    <dbReference type="NCBI Taxonomy" id="1348468"/>
    <lineage>
        <taxon>Bacteria</taxon>
        <taxon>Pseudomonadati</taxon>
        <taxon>Pseudomonadota</taxon>
        <taxon>Alphaproteobacteria</taxon>
        <taxon>Hyphomicrobiales</taxon>
        <taxon>Chelatococcaceae</taxon>
        <taxon>Chelatococcus</taxon>
    </lineage>
</organism>
<protein>
    <submittedName>
        <fullName evidence="2">Uncharacterized protein</fullName>
    </submittedName>
</protein>
<sequence length="66" mass="7039">MIGTILISLLGYGGALFFMFAFIVSMRKFAAASADSYQEERFAIAAVISFLLAFALAALTRLLGGL</sequence>
<evidence type="ECO:0000313" key="3">
    <source>
        <dbReference type="Proteomes" id="UP000577362"/>
    </source>
</evidence>
<dbReference type="RefSeq" id="WP_183316692.1">
    <property type="nucleotide sequence ID" value="NZ_JACIEN010000002.1"/>
</dbReference>
<proteinExistence type="predicted"/>